<feature type="transmembrane region" description="Helical" evidence="6">
    <location>
        <begin position="306"/>
        <end position="323"/>
    </location>
</feature>
<evidence type="ECO:0000259" key="8">
    <source>
        <dbReference type="Pfam" id="PF12821"/>
    </source>
</evidence>
<dbReference type="Proteomes" id="UP000245771">
    <property type="component" value="Unassembled WGS sequence"/>
</dbReference>
<feature type="transmembrane region" description="Helical" evidence="6">
    <location>
        <begin position="281"/>
        <end position="300"/>
    </location>
</feature>
<dbReference type="RefSeq" id="XP_025354988.1">
    <property type="nucleotide sequence ID" value="XM_025496946.1"/>
</dbReference>
<evidence type="ECO:0000256" key="6">
    <source>
        <dbReference type="SAM" id="Phobius"/>
    </source>
</evidence>
<evidence type="ECO:0000256" key="2">
    <source>
        <dbReference type="ARBA" id="ARBA00022692"/>
    </source>
</evidence>
<proteinExistence type="inferred from homology"/>
<evidence type="ECO:0000256" key="1">
    <source>
        <dbReference type="ARBA" id="ARBA00004141"/>
    </source>
</evidence>
<dbReference type="GO" id="GO:0022857">
    <property type="term" value="F:transmembrane transporter activity"/>
    <property type="evidence" value="ECO:0007669"/>
    <property type="project" value="InterPro"/>
</dbReference>
<feature type="transmembrane region" description="Helical" evidence="6">
    <location>
        <begin position="330"/>
        <end position="354"/>
    </location>
</feature>
<feature type="transmembrane region" description="Helical" evidence="6">
    <location>
        <begin position="256"/>
        <end position="274"/>
    </location>
</feature>
<gene>
    <name evidence="9" type="ORF">FA14DRAFT_132406</name>
</gene>
<evidence type="ECO:0000256" key="4">
    <source>
        <dbReference type="ARBA" id="ARBA00023136"/>
    </source>
</evidence>
<name>A0A316VB02_9BASI</name>
<evidence type="ECO:0000313" key="10">
    <source>
        <dbReference type="Proteomes" id="UP000245771"/>
    </source>
</evidence>
<keyword evidence="3 6" id="KW-1133">Transmembrane helix</keyword>
<keyword evidence="10" id="KW-1185">Reference proteome</keyword>
<protein>
    <recommendedName>
        <fullName evidence="11">DUF1212-domain-containing protein</fullName>
    </recommendedName>
</protein>
<dbReference type="PANTHER" id="PTHR31082:SF4">
    <property type="entry name" value="PHEROMONE-REGULATED MEMBRANE PROTEIN 10"/>
    <property type="match status" value="1"/>
</dbReference>
<feature type="transmembrane region" description="Helical" evidence="6">
    <location>
        <begin position="374"/>
        <end position="395"/>
    </location>
</feature>
<feature type="transmembrane region" description="Helical" evidence="6">
    <location>
        <begin position="179"/>
        <end position="200"/>
    </location>
</feature>
<reference evidence="9 10" key="1">
    <citation type="journal article" date="2018" name="Mol. Biol. Evol.">
        <title>Broad Genomic Sampling Reveals a Smut Pathogenic Ancestry of the Fungal Clade Ustilaginomycotina.</title>
        <authorList>
            <person name="Kijpornyongpan T."/>
            <person name="Mondo S.J."/>
            <person name="Barry K."/>
            <person name="Sandor L."/>
            <person name="Lee J."/>
            <person name="Lipzen A."/>
            <person name="Pangilinan J."/>
            <person name="LaButti K."/>
            <person name="Hainaut M."/>
            <person name="Henrissat B."/>
            <person name="Grigoriev I.V."/>
            <person name="Spatafora J.W."/>
            <person name="Aime M.C."/>
        </authorList>
    </citation>
    <scope>NUCLEOTIDE SEQUENCE [LARGE SCALE GENOMIC DNA]</scope>
    <source>
        <strain evidence="9 10">MCA 3882</strain>
    </source>
</reference>
<evidence type="ECO:0000256" key="3">
    <source>
        <dbReference type="ARBA" id="ARBA00022989"/>
    </source>
</evidence>
<organism evidence="9 10">
    <name type="scientific">Meira miltonrushii</name>
    <dbReference type="NCBI Taxonomy" id="1280837"/>
    <lineage>
        <taxon>Eukaryota</taxon>
        <taxon>Fungi</taxon>
        <taxon>Dikarya</taxon>
        <taxon>Basidiomycota</taxon>
        <taxon>Ustilaginomycotina</taxon>
        <taxon>Exobasidiomycetes</taxon>
        <taxon>Exobasidiales</taxon>
        <taxon>Brachybasidiaceae</taxon>
        <taxon>Meira</taxon>
    </lineage>
</organism>
<dbReference type="OrthoDB" id="413008at2759"/>
<keyword evidence="4 6" id="KW-0472">Membrane</keyword>
<comment type="subcellular location">
    <subcellularLocation>
        <location evidence="1">Membrane</location>
        <topology evidence="1">Multi-pass membrane protein</topology>
    </subcellularLocation>
</comment>
<dbReference type="EMBL" id="KZ819603">
    <property type="protein sequence ID" value="PWN34686.1"/>
    <property type="molecule type" value="Genomic_DNA"/>
</dbReference>
<dbReference type="GeneID" id="37018727"/>
<feature type="transmembrane region" description="Helical" evidence="6">
    <location>
        <begin position="212"/>
        <end position="236"/>
    </location>
</feature>
<sequence>MLFGAPSHRVESQLNALAGVLHVDAQFIHFPGIVIASFGESETNLSQTHFVKSKTEIALGRLNELHALYKEVMSDKIPISDASVLLDEMFSKPPEWSNLSRILFSIIKCGMMAPINFGGSFVDIWISALFGGLLTFSQLCLAGNNQMFSNVFDIAVAILFSFVSRALSVKSVFCYEAIASSGLIGLLPGYAVLCASLELASKNMMTGSVRMVYAVIYSLFLGFAISIGSDLASSIGCYREPEWPWWRQSVPPVSKAATVPIFSFLSCLGHLLPLKTKEVPVSVFIACVGYAANMLANRYIFDRSDVVSAIGSFVIGILGNAYSRIYNATAFTAITVAVNFLVPSGMAMAGGLAMTYQGSDGDLYTNGLSLGFRMVQVSIGITTGLFVSAILVHMLGNKRSNAVLFAF</sequence>
<evidence type="ECO:0008006" key="11">
    <source>
        <dbReference type="Google" id="ProtNLM"/>
    </source>
</evidence>
<accession>A0A316VB02</accession>
<dbReference type="InParanoid" id="A0A316VB02"/>
<feature type="domain" description="Threonine/serine exporter-like N-terminal" evidence="7">
    <location>
        <begin position="1"/>
        <end position="231"/>
    </location>
</feature>
<dbReference type="AlphaFoldDB" id="A0A316VB02"/>
<evidence type="ECO:0000256" key="5">
    <source>
        <dbReference type="ARBA" id="ARBA00034125"/>
    </source>
</evidence>
<dbReference type="STRING" id="1280837.A0A316VB02"/>
<dbReference type="FunCoup" id="A0A316VB02">
    <property type="interactions" value="3"/>
</dbReference>
<dbReference type="InterPro" id="IPR024528">
    <property type="entry name" value="ThrE_2"/>
</dbReference>
<comment type="similarity">
    <text evidence="5">Belongs to the ThrE exporter (TC 2.A.79) family.</text>
</comment>
<keyword evidence="2 6" id="KW-0812">Transmembrane</keyword>
<evidence type="ECO:0000259" key="7">
    <source>
        <dbReference type="Pfam" id="PF06738"/>
    </source>
</evidence>
<feature type="domain" description="Threonine/Serine exporter ThrE" evidence="8">
    <location>
        <begin position="267"/>
        <end position="389"/>
    </location>
</feature>
<dbReference type="Pfam" id="PF12821">
    <property type="entry name" value="ThrE_2"/>
    <property type="match status" value="1"/>
</dbReference>
<dbReference type="GO" id="GO:0016020">
    <property type="term" value="C:membrane"/>
    <property type="evidence" value="ECO:0007669"/>
    <property type="project" value="UniProtKB-SubCell"/>
</dbReference>
<dbReference type="InterPro" id="IPR051361">
    <property type="entry name" value="ThrE/Ser_Exporter"/>
</dbReference>
<dbReference type="PANTHER" id="PTHR31082">
    <property type="entry name" value="PHEROMONE-REGULATED MEMBRANE PROTEIN 10"/>
    <property type="match status" value="1"/>
</dbReference>
<evidence type="ECO:0000313" key="9">
    <source>
        <dbReference type="EMBL" id="PWN34686.1"/>
    </source>
</evidence>
<dbReference type="Pfam" id="PF06738">
    <property type="entry name" value="ThrE"/>
    <property type="match status" value="1"/>
</dbReference>
<dbReference type="InterPro" id="IPR010619">
    <property type="entry name" value="ThrE-like_N"/>
</dbReference>